<dbReference type="InterPro" id="IPR041236">
    <property type="entry name" value="PriA_C"/>
</dbReference>
<feature type="binding site" evidence="12">
    <location>
        <position position="555"/>
    </location>
    <ligand>
        <name>Zn(2+)</name>
        <dbReference type="ChEBI" id="CHEBI:29105"/>
        <label>1</label>
    </ligand>
</feature>
<dbReference type="Gene3D" id="3.40.1440.60">
    <property type="entry name" value="PriA, 3(prime) DNA-binding domain"/>
    <property type="match status" value="1"/>
</dbReference>
<dbReference type="GO" id="GO:0006302">
    <property type="term" value="P:double-strand break repair"/>
    <property type="evidence" value="ECO:0007669"/>
    <property type="project" value="InterPro"/>
</dbReference>
<dbReference type="GO" id="GO:0006310">
    <property type="term" value="P:DNA recombination"/>
    <property type="evidence" value="ECO:0007669"/>
    <property type="project" value="InterPro"/>
</dbReference>
<keyword evidence="5 12" id="KW-0378">Hydrolase</keyword>
<evidence type="ECO:0000256" key="2">
    <source>
        <dbReference type="ARBA" id="ARBA00022705"/>
    </source>
</evidence>
<keyword evidence="3 12" id="KW-0479">Metal-binding</keyword>
<dbReference type="InterPro" id="IPR001650">
    <property type="entry name" value="Helicase_C-like"/>
</dbReference>
<keyword evidence="10 12" id="KW-0413">Isomerase</keyword>
<dbReference type="Pfam" id="PF17764">
    <property type="entry name" value="PriA_3primeBD"/>
    <property type="match status" value="1"/>
</dbReference>
<dbReference type="GO" id="GO:1990077">
    <property type="term" value="C:primosome complex"/>
    <property type="evidence" value="ECO:0007669"/>
    <property type="project" value="UniProtKB-UniRule"/>
</dbReference>
<evidence type="ECO:0000313" key="15">
    <source>
        <dbReference type="EMBL" id="HHE31287.1"/>
    </source>
</evidence>
<evidence type="ECO:0000256" key="3">
    <source>
        <dbReference type="ARBA" id="ARBA00022723"/>
    </source>
</evidence>
<dbReference type="GO" id="GO:0008270">
    <property type="term" value="F:zinc ion binding"/>
    <property type="evidence" value="ECO:0007669"/>
    <property type="project" value="UniProtKB-UniRule"/>
</dbReference>
<feature type="binding site" evidence="12">
    <location>
        <position position="539"/>
    </location>
    <ligand>
        <name>Zn(2+)</name>
        <dbReference type="ChEBI" id="CHEBI:29105"/>
        <label>2</label>
    </ligand>
</feature>
<sequence length="808" mass="90603">MRVFVERIHRDEPFLLSAPDALAARVQPGCQVLVKLAGHRASAYVGYVAGFGDESGEATLEGEVLDVLNDGRPMLTPQMLKLALWMSEHYVARPIDCITTALPAPLRSTVDEVVELCDFRLESPESRVVSTGLRRKILRMVSRDKRLTIRQLRKRLGRTGLYSTLAELERGGLVRISRRFTESKPRTVTAWRLSPTLPDEPEKLIARSPRKREALELLSAEPDKPLRAEESGISRAVLNGLVELGLAEKIEIAAPLKEGLRFDEVQKEITALSHHQQLALDALTGALEQQQFQTFLLHGVTGSGKTLVYIELLRQVLDSGKTAIVLVPEIALTPQTAARFRHYFRDDIQIMHSAMSDQEKYEAWQRLSTGKARIALGARSTLFAPLENVGAIIVDEEHDAAYKQDRTPRYHARDTAVMRARFENAICLLGSATPSFESYNNAAEGKYTLLELPERIDQARMPSVELVWMPGSQRVTPSISGALYDAIRERLKRNEQVILLQNRRGFAGSLLCLECGHTPQCSHCNIPLVYHSTDRTLRCHYCGHIETFRETCPSCKSGNLFYKSSGTERIEEELGELFPDEKILRMDIDTTSTKDAHTTILTAFRNKTARILLGTQMVAKGLDFPDVTLVGVLMADIGLNLPDFRASERIYSLLTQVSGRAGRASRPGEVLLQLYNRDNELFSHVLKSDYRHFFEAEMASRRDLAYPPFSRLIKFECSSPSEQAAERGATALREKLEPQLPEQLGTILGPAPAGIMKMKGRFRFQLILKLFGVRLPSSLLRQVQYDALGLFRGDNLVITVDVDPQHLL</sequence>
<reference evidence="15" key="1">
    <citation type="journal article" date="2020" name="mSystems">
        <title>Genome- and Community-Level Interaction Insights into Carbon Utilization and Element Cycling Functions of Hydrothermarchaeota in Hydrothermal Sediment.</title>
        <authorList>
            <person name="Zhou Z."/>
            <person name="Liu Y."/>
            <person name="Xu W."/>
            <person name="Pan J."/>
            <person name="Luo Z.H."/>
            <person name="Li M."/>
        </authorList>
    </citation>
    <scope>NUCLEOTIDE SEQUENCE [LARGE SCALE GENOMIC DNA]</scope>
    <source>
        <strain evidence="15">HyVt-633</strain>
    </source>
</reference>
<feature type="binding site" evidence="12">
    <location>
        <position position="542"/>
    </location>
    <ligand>
        <name>Zn(2+)</name>
        <dbReference type="ChEBI" id="CHEBI:29105"/>
        <label>2</label>
    </ligand>
</feature>
<comment type="catalytic activity">
    <reaction evidence="12">
        <text>Couples ATP hydrolysis with the unwinding of duplex DNA by translocating in the 3'-5' direction.</text>
        <dbReference type="EC" id="5.6.2.4"/>
    </reaction>
</comment>
<dbReference type="Proteomes" id="UP000886058">
    <property type="component" value="Unassembled WGS sequence"/>
</dbReference>
<accession>A0A7C5HR07</accession>
<dbReference type="Pfam" id="PF18319">
    <property type="entry name" value="Zn_ribbon_PriA"/>
    <property type="match status" value="1"/>
</dbReference>
<dbReference type="AlphaFoldDB" id="A0A7C5HR07"/>
<evidence type="ECO:0000256" key="9">
    <source>
        <dbReference type="ARBA" id="ARBA00023125"/>
    </source>
</evidence>
<dbReference type="EC" id="5.6.2.4" evidence="12"/>
<keyword evidence="9 12" id="KW-0238">DNA-binding</keyword>
<dbReference type="PANTHER" id="PTHR30580:SF0">
    <property type="entry name" value="PRIMOSOMAL PROTEIN N"/>
    <property type="match status" value="1"/>
</dbReference>
<feature type="binding site" evidence="12">
    <location>
        <position position="552"/>
    </location>
    <ligand>
        <name>Zn(2+)</name>
        <dbReference type="ChEBI" id="CHEBI:29105"/>
        <label>1</label>
    </ligand>
</feature>
<dbReference type="InterPro" id="IPR040498">
    <property type="entry name" value="PriA_CRR"/>
</dbReference>
<keyword evidence="4 12" id="KW-0547">Nucleotide-binding</keyword>
<dbReference type="GO" id="GO:0005524">
    <property type="term" value="F:ATP binding"/>
    <property type="evidence" value="ECO:0007669"/>
    <property type="project" value="UniProtKB-UniRule"/>
</dbReference>
<dbReference type="FunFam" id="3.40.50.300:FF:000489">
    <property type="entry name" value="Primosome assembly protein PriA"/>
    <property type="match status" value="1"/>
</dbReference>
<feature type="binding site" evidence="12">
    <location>
        <position position="524"/>
    </location>
    <ligand>
        <name>Zn(2+)</name>
        <dbReference type="ChEBI" id="CHEBI:29105"/>
        <label>2</label>
    </ligand>
</feature>
<feature type="binding site" evidence="12">
    <location>
        <position position="512"/>
    </location>
    <ligand>
        <name>Zn(2+)</name>
        <dbReference type="ChEBI" id="CHEBI:29105"/>
        <label>1</label>
    </ligand>
</feature>
<feature type="binding site" evidence="12">
    <location>
        <position position="515"/>
    </location>
    <ligand>
        <name>Zn(2+)</name>
        <dbReference type="ChEBI" id="CHEBI:29105"/>
        <label>1</label>
    </ligand>
</feature>
<dbReference type="InterPro" id="IPR042115">
    <property type="entry name" value="PriA_3primeBD_sf"/>
</dbReference>
<dbReference type="Pfam" id="PF18074">
    <property type="entry name" value="PriA_C"/>
    <property type="match status" value="1"/>
</dbReference>
<dbReference type="SMART" id="SM00487">
    <property type="entry name" value="DEXDc"/>
    <property type="match status" value="1"/>
</dbReference>
<keyword evidence="2 12" id="KW-0235">DNA replication</keyword>
<evidence type="ECO:0000256" key="7">
    <source>
        <dbReference type="ARBA" id="ARBA00022833"/>
    </source>
</evidence>
<comment type="function">
    <text evidence="12">Initiates the restart of stalled replication forks, which reloads the replicative helicase on sites other than the origin of replication. Recognizes and binds to abandoned replication forks and remodels them to uncover a helicase loading site. Promotes assembly of the primosome at these replication forks.</text>
</comment>
<evidence type="ECO:0000256" key="5">
    <source>
        <dbReference type="ARBA" id="ARBA00022801"/>
    </source>
</evidence>
<comment type="subunit">
    <text evidence="12">Component of the replication restart primosome.</text>
</comment>
<dbReference type="InterPro" id="IPR027417">
    <property type="entry name" value="P-loop_NTPase"/>
</dbReference>
<dbReference type="CDD" id="cd17929">
    <property type="entry name" value="DEXHc_priA"/>
    <property type="match status" value="1"/>
</dbReference>
<evidence type="ECO:0000259" key="14">
    <source>
        <dbReference type="PROSITE" id="PS51194"/>
    </source>
</evidence>
<evidence type="ECO:0000256" key="11">
    <source>
        <dbReference type="ARBA" id="ARBA00048988"/>
    </source>
</evidence>
<dbReference type="InterPro" id="IPR041222">
    <property type="entry name" value="PriA_3primeBD"/>
</dbReference>
<dbReference type="Pfam" id="PF00271">
    <property type="entry name" value="Helicase_C"/>
    <property type="match status" value="1"/>
</dbReference>
<feature type="binding site" evidence="12">
    <location>
        <position position="521"/>
    </location>
    <ligand>
        <name>Zn(2+)</name>
        <dbReference type="ChEBI" id="CHEBI:29105"/>
        <label>2</label>
    </ligand>
</feature>
<evidence type="ECO:0000256" key="6">
    <source>
        <dbReference type="ARBA" id="ARBA00022806"/>
    </source>
</evidence>
<comment type="cofactor">
    <cofactor evidence="12">
        <name>Zn(2+)</name>
        <dbReference type="ChEBI" id="CHEBI:29105"/>
    </cofactor>
    <text evidence="12">Binds 2 zinc ions per subunit.</text>
</comment>
<dbReference type="InterPro" id="IPR005259">
    <property type="entry name" value="PriA"/>
</dbReference>
<keyword evidence="1 12" id="KW-0639">Primosome</keyword>
<dbReference type="GO" id="GO:0003677">
    <property type="term" value="F:DNA binding"/>
    <property type="evidence" value="ECO:0007669"/>
    <property type="project" value="UniProtKB-UniRule"/>
</dbReference>
<dbReference type="HAMAP" id="MF_00983">
    <property type="entry name" value="PriA"/>
    <property type="match status" value="1"/>
</dbReference>
<dbReference type="InterPro" id="IPR014001">
    <property type="entry name" value="Helicase_ATP-bd"/>
</dbReference>
<dbReference type="PROSITE" id="PS51194">
    <property type="entry name" value="HELICASE_CTER"/>
    <property type="match status" value="1"/>
</dbReference>
<dbReference type="PANTHER" id="PTHR30580">
    <property type="entry name" value="PRIMOSOMAL PROTEIN N"/>
    <property type="match status" value="1"/>
</dbReference>
<dbReference type="Gene3D" id="1.10.10.10">
    <property type="entry name" value="Winged helix-like DNA-binding domain superfamily/Winged helix DNA-binding domain"/>
    <property type="match status" value="1"/>
</dbReference>
<feature type="domain" description="Helicase ATP-binding" evidence="13">
    <location>
        <begin position="286"/>
        <end position="452"/>
    </location>
</feature>
<protein>
    <recommendedName>
        <fullName evidence="12">Replication restart protein PriA</fullName>
    </recommendedName>
    <alternativeName>
        <fullName evidence="12">ATP-dependent DNA helicase PriA</fullName>
        <ecNumber evidence="12">5.6.2.4</ecNumber>
    </alternativeName>
    <alternativeName>
        <fullName evidence="12">DNA 3'-5' helicase PriA</fullName>
    </alternativeName>
</protein>
<keyword evidence="6 12" id="KW-0347">Helicase</keyword>
<dbReference type="GO" id="GO:0006269">
    <property type="term" value="P:DNA replication, synthesis of primer"/>
    <property type="evidence" value="ECO:0007669"/>
    <property type="project" value="UniProtKB-KW"/>
</dbReference>
<dbReference type="GO" id="GO:0006270">
    <property type="term" value="P:DNA replication initiation"/>
    <property type="evidence" value="ECO:0007669"/>
    <property type="project" value="TreeGrafter"/>
</dbReference>
<dbReference type="Gene3D" id="3.40.50.300">
    <property type="entry name" value="P-loop containing nucleotide triphosphate hydrolases"/>
    <property type="match status" value="2"/>
</dbReference>
<evidence type="ECO:0000256" key="4">
    <source>
        <dbReference type="ARBA" id="ARBA00022741"/>
    </source>
</evidence>
<dbReference type="CDD" id="cd18804">
    <property type="entry name" value="SF2_C_priA"/>
    <property type="match status" value="1"/>
</dbReference>
<comment type="similarity">
    <text evidence="12">Belongs to the helicase family. PriA subfamily.</text>
</comment>
<dbReference type="GO" id="GO:0016787">
    <property type="term" value="F:hydrolase activity"/>
    <property type="evidence" value="ECO:0007669"/>
    <property type="project" value="UniProtKB-KW"/>
</dbReference>
<dbReference type="EMBL" id="DRSQ01000029">
    <property type="protein sequence ID" value="HHE31287.1"/>
    <property type="molecule type" value="Genomic_DNA"/>
</dbReference>
<evidence type="ECO:0000256" key="12">
    <source>
        <dbReference type="HAMAP-Rule" id="MF_00983"/>
    </source>
</evidence>
<evidence type="ECO:0000256" key="8">
    <source>
        <dbReference type="ARBA" id="ARBA00022840"/>
    </source>
</evidence>
<feature type="domain" description="Helicase C-terminal" evidence="14">
    <location>
        <begin position="547"/>
        <end position="705"/>
    </location>
</feature>
<dbReference type="Pfam" id="PF00270">
    <property type="entry name" value="DEAD"/>
    <property type="match status" value="1"/>
</dbReference>
<proteinExistence type="inferred from homology"/>
<comment type="caution">
    <text evidence="15">The sequence shown here is derived from an EMBL/GenBank/DDBJ whole genome shotgun (WGS) entry which is preliminary data.</text>
</comment>
<dbReference type="SUPFAM" id="SSF52540">
    <property type="entry name" value="P-loop containing nucleoside triphosphate hydrolases"/>
    <property type="match status" value="2"/>
</dbReference>
<evidence type="ECO:0000256" key="1">
    <source>
        <dbReference type="ARBA" id="ARBA00022515"/>
    </source>
</evidence>
<name>A0A7C5HR07_9CHLB</name>
<dbReference type="GO" id="GO:0043138">
    <property type="term" value="F:3'-5' DNA helicase activity"/>
    <property type="evidence" value="ECO:0007669"/>
    <property type="project" value="UniProtKB-EC"/>
</dbReference>
<gene>
    <name evidence="12 15" type="primary">priA</name>
    <name evidence="15" type="ORF">ENL07_01265</name>
</gene>
<organism evidence="15">
    <name type="scientific">Chlorobaculum parvum</name>
    <dbReference type="NCBI Taxonomy" id="274539"/>
    <lineage>
        <taxon>Bacteria</taxon>
        <taxon>Pseudomonadati</taxon>
        <taxon>Chlorobiota</taxon>
        <taxon>Chlorobiia</taxon>
        <taxon>Chlorobiales</taxon>
        <taxon>Chlorobiaceae</taxon>
        <taxon>Chlorobaculum</taxon>
    </lineage>
</organism>
<dbReference type="InterPro" id="IPR036388">
    <property type="entry name" value="WH-like_DNA-bd_sf"/>
</dbReference>
<comment type="catalytic activity">
    <reaction evidence="11 12">
        <text>ATP + H2O = ADP + phosphate + H(+)</text>
        <dbReference type="Rhea" id="RHEA:13065"/>
        <dbReference type="ChEBI" id="CHEBI:15377"/>
        <dbReference type="ChEBI" id="CHEBI:15378"/>
        <dbReference type="ChEBI" id="CHEBI:30616"/>
        <dbReference type="ChEBI" id="CHEBI:43474"/>
        <dbReference type="ChEBI" id="CHEBI:456216"/>
        <dbReference type="EC" id="5.6.2.4"/>
    </reaction>
</comment>
<evidence type="ECO:0000259" key="13">
    <source>
        <dbReference type="PROSITE" id="PS51192"/>
    </source>
</evidence>
<keyword evidence="7 12" id="KW-0862">Zinc</keyword>
<dbReference type="NCBIfam" id="TIGR00595">
    <property type="entry name" value="priA"/>
    <property type="match status" value="1"/>
</dbReference>
<dbReference type="PROSITE" id="PS51192">
    <property type="entry name" value="HELICASE_ATP_BIND_1"/>
    <property type="match status" value="1"/>
</dbReference>
<dbReference type="SMART" id="SM00490">
    <property type="entry name" value="HELICc"/>
    <property type="match status" value="1"/>
</dbReference>
<dbReference type="InterPro" id="IPR011545">
    <property type="entry name" value="DEAD/DEAH_box_helicase_dom"/>
</dbReference>
<keyword evidence="8 12" id="KW-0067">ATP-binding</keyword>
<evidence type="ECO:0000256" key="10">
    <source>
        <dbReference type="ARBA" id="ARBA00023235"/>
    </source>
</evidence>